<gene>
    <name evidence="6" type="ORF">PoB_006112400</name>
</gene>
<dbReference type="GO" id="GO:0045134">
    <property type="term" value="F:UDP phosphatase activity"/>
    <property type="evidence" value="ECO:0007669"/>
    <property type="project" value="TreeGrafter"/>
</dbReference>
<dbReference type="GO" id="GO:0005886">
    <property type="term" value="C:plasma membrane"/>
    <property type="evidence" value="ECO:0007669"/>
    <property type="project" value="TreeGrafter"/>
</dbReference>
<keyword evidence="7" id="KW-1185">Reference proteome</keyword>
<dbReference type="Gene3D" id="3.30.420.40">
    <property type="match status" value="1"/>
</dbReference>
<dbReference type="InterPro" id="IPR000407">
    <property type="entry name" value="GDA1_CD39_NTPase"/>
</dbReference>
<evidence type="ECO:0000256" key="3">
    <source>
        <dbReference type="PIRSR" id="PIRSR600407-1"/>
    </source>
</evidence>
<dbReference type="GO" id="GO:0005524">
    <property type="term" value="F:ATP binding"/>
    <property type="evidence" value="ECO:0007669"/>
    <property type="project" value="UniProtKB-KW"/>
</dbReference>
<reference evidence="6 7" key="1">
    <citation type="journal article" date="2021" name="Elife">
        <title>Chloroplast acquisition without the gene transfer in kleptoplastic sea slugs, Plakobranchus ocellatus.</title>
        <authorList>
            <person name="Maeda T."/>
            <person name="Takahashi S."/>
            <person name="Yoshida T."/>
            <person name="Shimamura S."/>
            <person name="Takaki Y."/>
            <person name="Nagai Y."/>
            <person name="Toyoda A."/>
            <person name="Suzuki Y."/>
            <person name="Arimoto A."/>
            <person name="Ishii H."/>
            <person name="Satoh N."/>
            <person name="Nishiyama T."/>
            <person name="Hasebe M."/>
            <person name="Maruyama T."/>
            <person name="Minagawa J."/>
            <person name="Obokata J."/>
            <person name="Shigenobu S."/>
        </authorList>
    </citation>
    <scope>NUCLEOTIDE SEQUENCE [LARGE SCALE GENOMIC DNA]</scope>
</reference>
<dbReference type="Pfam" id="PF01150">
    <property type="entry name" value="GDA1_CD39"/>
    <property type="match status" value="1"/>
</dbReference>
<dbReference type="CDD" id="cd24003">
    <property type="entry name" value="ASKHA_NBD_GDA1_CD39_NTPase"/>
    <property type="match status" value="1"/>
</dbReference>
<evidence type="ECO:0000313" key="6">
    <source>
        <dbReference type="EMBL" id="GFO34619.1"/>
    </source>
</evidence>
<sequence>MGSLKEARTRLRVSLSSHWLLTVSALYFLLTPTVVVVSAGQASSQKSSSESGYSILLDAGSSSTKTKIYRWYPPTKHQVLPHLHLLQSSRTKPALATYKSDEEGLATYLRDILHKAKQKVPEYKHSSTPIFLMATAGLRFLTGSEVHSLLQRTRSVLANTSINPFLFSNTSGASVLSGEEEGVYSWIAANYLLGFFDKESSLDESVGVLEMGGGSTQITFIPTDPLYAEEFHVTLAGNTYELYVQSYLQFGINGMKIKVAQQLSQTTPGFATVGNPCMLREDSGQIELDKSLTLTMQGTGDPERCEDLLFEVLRPYIGSNCQPKPCAIGPVYQPKLPNMTFYATQAFEYAPRNLEAVGSDKILNLGKLREAAFHHCNRTLDEAARDSGMDKEFASDDCLTSLYMYTLLTKSYGFRDDTEAIRLTTEIGKQSIDWPLGAMLMELSPYILGDKSQYNVTCVSQPGSIKDKNAAAPVYSPTSTLIVFMSLSLTLQQVPSAAVSKPIDSPLRTALNYSLKILQTILLQ</sequence>
<comment type="caution">
    <text evidence="6">The sequence shown here is derived from an EMBL/GenBank/DDBJ whole genome shotgun (WGS) entry which is preliminary data.</text>
</comment>
<evidence type="ECO:0000256" key="2">
    <source>
        <dbReference type="ARBA" id="ARBA00022801"/>
    </source>
</evidence>
<feature type="binding site" evidence="4">
    <location>
        <begin position="213"/>
        <end position="217"/>
    </location>
    <ligand>
        <name>ATP</name>
        <dbReference type="ChEBI" id="CHEBI:30616"/>
    </ligand>
</feature>
<dbReference type="GO" id="GO:0009134">
    <property type="term" value="P:nucleoside diphosphate catabolic process"/>
    <property type="evidence" value="ECO:0007669"/>
    <property type="project" value="TreeGrafter"/>
</dbReference>
<evidence type="ECO:0000256" key="1">
    <source>
        <dbReference type="ARBA" id="ARBA00009283"/>
    </source>
</evidence>
<dbReference type="GO" id="GO:0004382">
    <property type="term" value="F:GDP phosphatase activity"/>
    <property type="evidence" value="ECO:0007669"/>
    <property type="project" value="TreeGrafter"/>
</dbReference>
<dbReference type="AlphaFoldDB" id="A0AAV4CS05"/>
<feature type="active site" description="Proton acceptor" evidence="3">
    <location>
        <position position="181"/>
    </location>
</feature>
<name>A0AAV4CS05_9GAST</name>
<dbReference type="Gene3D" id="3.30.420.150">
    <property type="entry name" value="Exopolyphosphatase. Domain 2"/>
    <property type="match status" value="1"/>
</dbReference>
<evidence type="ECO:0000313" key="7">
    <source>
        <dbReference type="Proteomes" id="UP000735302"/>
    </source>
</evidence>
<dbReference type="PANTHER" id="PTHR11782:SF83">
    <property type="entry name" value="GUANOSINE-DIPHOSPHATASE"/>
    <property type="match status" value="1"/>
</dbReference>
<keyword evidence="2 5" id="KW-0378">Hydrolase</keyword>
<keyword evidence="4" id="KW-0547">Nucleotide-binding</keyword>
<proteinExistence type="inferred from homology"/>
<comment type="similarity">
    <text evidence="1 5">Belongs to the GDA1/CD39 NTPase family.</text>
</comment>
<dbReference type="EMBL" id="BLXT01006926">
    <property type="protein sequence ID" value="GFO34619.1"/>
    <property type="molecule type" value="Genomic_DNA"/>
</dbReference>
<evidence type="ECO:0000256" key="5">
    <source>
        <dbReference type="RuleBase" id="RU003833"/>
    </source>
</evidence>
<keyword evidence="4" id="KW-0067">ATP-binding</keyword>
<organism evidence="6 7">
    <name type="scientific">Plakobranchus ocellatus</name>
    <dbReference type="NCBI Taxonomy" id="259542"/>
    <lineage>
        <taxon>Eukaryota</taxon>
        <taxon>Metazoa</taxon>
        <taxon>Spiralia</taxon>
        <taxon>Lophotrochozoa</taxon>
        <taxon>Mollusca</taxon>
        <taxon>Gastropoda</taxon>
        <taxon>Heterobranchia</taxon>
        <taxon>Euthyneura</taxon>
        <taxon>Panpulmonata</taxon>
        <taxon>Sacoglossa</taxon>
        <taxon>Placobranchoidea</taxon>
        <taxon>Plakobranchidae</taxon>
        <taxon>Plakobranchus</taxon>
    </lineage>
</organism>
<evidence type="ECO:0000256" key="4">
    <source>
        <dbReference type="PIRSR" id="PIRSR600407-2"/>
    </source>
</evidence>
<dbReference type="PROSITE" id="PS01238">
    <property type="entry name" value="GDA1_CD39_NTPASE"/>
    <property type="match status" value="1"/>
</dbReference>
<protein>
    <submittedName>
        <fullName evidence="6">Ectonucleoside triphosphate diphosphohydrolase 3</fullName>
    </submittedName>
</protein>
<dbReference type="PANTHER" id="PTHR11782">
    <property type="entry name" value="ADENOSINE/GUANOSINE DIPHOSPHATASE"/>
    <property type="match status" value="1"/>
</dbReference>
<dbReference type="GO" id="GO:0017111">
    <property type="term" value="F:ribonucleoside triphosphate phosphatase activity"/>
    <property type="evidence" value="ECO:0007669"/>
    <property type="project" value="TreeGrafter"/>
</dbReference>
<accession>A0AAV4CS05</accession>
<dbReference type="Proteomes" id="UP000735302">
    <property type="component" value="Unassembled WGS sequence"/>
</dbReference>